<dbReference type="GO" id="GO:0140291">
    <property type="term" value="P:peptidyl-glutamate ADP-deribosylation"/>
    <property type="evidence" value="ECO:0007669"/>
    <property type="project" value="TreeGrafter"/>
</dbReference>
<dbReference type="PhylomeDB" id="B4J140"/>
<dbReference type="HOGENOM" id="CLU_054419_4_0_1"/>
<evidence type="ECO:0000313" key="2">
    <source>
        <dbReference type="EMBL" id="EDV96895.1"/>
    </source>
</evidence>
<dbReference type="Proteomes" id="UP000001070">
    <property type="component" value="Unassembled WGS sequence"/>
</dbReference>
<dbReference type="CDD" id="cd02901">
    <property type="entry name" value="Macro_Poa1p-like"/>
    <property type="match status" value="1"/>
</dbReference>
<dbReference type="InParanoid" id="B4J140"/>
<dbReference type="PROSITE" id="PS51154">
    <property type="entry name" value="MACRO"/>
    <property type="match status" value="1"/>
</dbReference>
<dbReference type="Gene3D" id="3.40.220.10">
    <property type="entry name" value="Leucine Aminopeptidase, subunit E, domain 1"/>
    <property type="match status" value="1"/>
</dbReference>
<dbReference type="SUPFAM" id="SSF52949">
    <property type="entry name" value="Macro domain-like"/>
    <property type="match status" value="1"/>
</dbReference>
<keyword evidence="3" id="KW-1185">Reference proteome</keyword>
<feature type="domain" description="Macro" evidence="1">
    <location>
        <begin position="1"/>
        <end position="148"/>
    </location>
</feature>
<dbReference type="KEGG" id="dgr:6556470"/>
<reference evidence="2 3" key="1">
    <citation type="journal article" date="2007" name="Nature">
        <title>Evolution of genes and genomes on the Drosophila phylogeny.</title>
        <authorList>
            <consortium name="Drosophila 12 Genomes Consortium"/>
            <person name="Clark A.G."/>
            <person name="Eisen M.B."/>
            <person name="Smith D.R."/>
            <person name="Bergman C.M."/>
            <person name="Oliver B."/>
            <person name="Markow T.A."/>
            <person name="Kaufman T.C."/>
            <person name="Kellis M."/>
            <person name="Gelbart W."/>
            <person name="Iyer V.N."/>
            <person name="Pollard D.A."/>
            <person name="Sackton T.B."/>
            <person name="Larracuente A.M."/>
            <person name="Singh N.D."/>
            <person name="Abad J.P."/>
            <person name="Abt D.N."/>
            <person name="Adryan B."/>
            <person name="Aguade M."/>
            <person name="Akashi H."/>
            <person name="Anderson W.W."/>
            <person name="Aquadro C.F."/>
            <person name="Ardell D.H."/>
            <person name="Arguello R."/>
            <person name="Artieri C.G."/>
            <person name="Barbash D.A."/>
            <person name="Barker D."/>
            <person name="Barsanti P."/>
            <person name="Batterham P."/>
            <person name="Batzoglou S."/>
            <person name="Begun D."/>
            <person name="Bhutkar A."/>
            <person name="Blanco E."/>
            <person name="Bosak S.A."/>
            <person name="Bradley R.K."/>
            <person name="Brand A.D."/>
            <person name="Brent M.R."/>
            <person name="Brooks A.N."/>
            <person name="Brown R.H."/>
            <person name="Butlin R.K."/>
            <person name="Caggese C."/>
            <person name="Calvi B.R."/>
            <person name="Bernardo de Carvalho A."/>
            <person name="Caspi A."/>
            <person name="Castrezana S."/>
            <person name="Celniker S.E."/>
            <person name="Chang J.L."/>
            <person name="Chapple C."/>
            <person name="Chatterji S."/>
            <person name="Chinwalla A."/>
            <person name="Civetta A."/>
            <person name="Clifton S.W."/>
            <person name="Comeron J.M."/>
            <person name="Costello J.C."/>
            <person name="Coyne J.A."/>
            <person name="Daub J."/>
            <person name="David R.G."/>
            <person name="Delcher A.L."/>
            <person name="Delehaunty K."/>
            <person name="Do C.B."/>
            <person name="Ebling H."/>
            <person name="Edwards K."/>
            <person name="Eickbush T."/>
            <person name="Evans J.D."/>
            <person name="Filipski A."/>
            <person name="Findeiss S."/>
            <person name="Freyhult E."/>
            <person name="Fulton L."/>
            <person name="Fulton R."/>
            <person name="Garcia A.C."/>
            <person name="Gardiner A."/>
            <person name="Garfield D.A."/>
            <person name="Garvin B.E."/>
            <person name="Gibson G."/>
            <person name="Gilbert D."/>
            <person name="Gnerre S."/>
            <person name="Godfrey J."/>
            <person name="Good R."/>
            <person name="Gotea V."/>
            <person name="Gravely B."/>
            <person name="Greenberg A.J."/>
            <person name="Griffiths-Jones S."/>
            <person name="Gross S."/>
            <person name="Guigo R."/>
            <person name="Gustafson E.A."/>
            <person name="Haerty W."/>
            <person name="Hahn M.W."/>
            <person name="Halligan D.L."/>
            <person name="Halpern A.L."/>
            <person name="Halter G.M."/>
            <person name="Han M.V."/>
            <person name="Heger A."/>
            <person name="Hillier L."/>
            <person name="Hinrichs A.S."/>
            <person name="Holmes I."/>
            <person name="Hoskins R.A."/>
            <person name="Hubisz M.J."/>
            <person name="Hultmark D."/>
            <person name="Huntley M.A."/>
            <person name="Jaffe D.B."/>
            <person name="Jagadeeshan S."/>
            <person name="Jeck W.R."/>
            <person name="Johnson J."/>
            <person name="Jones C.D."/>
            <person name="Jordan W.C."/>
            <person name="Karpen G.H."/>
            <person name="Kataoka E."/>
            <person name="Keightley P.D."/>
            <person name="Kheradpour P."/>
            <person name="Kirkness E.F."/>
            <person name="Koerich L.B."/>
            <person name="Kristiansen K."/>
            <person name="Kudrna D."/>
            <person name="Kulathinal R.J."/>
            <person name="Kumar S."/>
            <person name="Kwok R."/>
            <person name="Lander E."/>
            <person name="Langley C.H."/>
            <person name="Lapoint R."/>
            <person name="Lazzaro B.P."/>
            <person name="Lee S.J."/>
            <person name="Levesque L."/>
            <person name="Li R."/>
            <person name="Lin C.F."/>
            <person name="Lin M.F."/>
            <person name="Lindblad-Toh K."/>
            <person name="Llopart A."/>
            <person name="Long M."/>
            <person name="Low L."/>
            <person name="Lozovsky E."/>
            <person name="Lu J."/>
            <person name="Luo M."/>
            <person name="Machado C.A."/>
            <person name="Makalowski W."/>
            <person name="Marzo M."/>
            <person name="Matsuda M."/>
            <person name="Matzkin L."/>
            <person name="McAllister B."/>
            <person name="McBride C.S."/>
            <person name="McKernan B."/>
            <person name="McKernan K."/>
            <person name="Mendez-Lago M."/>
            <person name="Minx P."/>
            <person name="Mollenhauer M.U."/>
            <person name="Montooth K."/>
            <person name="Mount S.M."/>
            <person name="Mu X."/>
            <person name="Myers E."/>
            <person name="Negre B."/>
            <person name="Newfeld S."/>
            <person name="Nielsen R."/>
            <person name="Noor M.A."/>
            <person name="O'Grady P."/>
            <person name="Pachter L."/>
            <person name="Papaceit M."/>
            <person name="Parisi M.J."/>
            <person name="Parisi M."/>
            <person name="Parts L."/>
            <person name="Pedersen J.S."/>
            <person name="Pesole G."/>
            <person name="Phillippy A.M."/>
            <person name="Ponting C.P."/>
            <person name="Pop M."/>
            <person name="Porcelli D."/>
            <person name="Powell J.R."/>
            <person name="Prohaska S."/>
            <person name="Pruitt K."/>
            <person name="Puig M."/>
            <person name="Quesneville H."/>
            <person name="Ram K.R."/>
            <person name="Rand D."/>
            <person name="Rasmussen M.D."/>
            <person name="Reed L.K."/>
            <person name="Reenan R."/>
            <person name="Reily A."/>
            <person name="Remington K.A."/>
            <person name="Rieger T.T."/>
            <person name="Ritchie M.G."/>
            <person name="Robin C."/>
            <person name="Rogers Y.H."/>
            <person name="Rohde C."/>
            <person name="Rozas J."/>
            <person name="Rubenfield M.J."/>
            <person name="Ruiz A."/>
            <person name="Russo S."/>
            <person name="Salzberg S.L."/>
            <person name="Sanchez-Gracia A."/>
            <person name="Saranga D.J."/>
            <person name="Sato H."/>
            <person name="Schaeffer S.W."/>
            <person name="Schatz M.C."/>
            <person name="Schlenke T."/>
            <person name="Schwartz R."/>
            <person name="Segarra C."/>
            <person name="Singh R.S."/>
            <person name="Sirot L."/>
            <person name="Sirota M."/>
            <person name="Sisneros N.B."/>
            <person name="Smith C.D."/>
            <person name="Smith T.F."/>
            <person name="Spieth J."/>
            <person name="Stage D.E."/>
            <person name="Stark A."/>
            <person name="Stephan W."/>
            <person name="Strausberg R.L."/>
            <person name="Strempel S."/>
            <person name="Sturgill D."/>
            <person name="Sutton G."/>
            <person name="Sutton G.G."/>
            <person name="Tao W."/>
            <person name="Teichmann S."/>
            <person name="Tobari Y.N."/>
            <person name="Tomimura Y."/>
            <person name="Tsolas J.M."/>
            <person name="Valente V.L."/>
            <person name="Venter E."/>
            <person name="Venter J.C."/>
            <person name="Vicario S."/>
            <person name="Vieira F.G."/>
            <person name="Vilella A.J."/>
            <person name="Villasante A."/>
            <person name="Walenz B."/>
            <person name="Wang J."/>
            <person name="Wasserman M."/>
            <person name="Watts T."/>
            <person name="Wilson D."/>
            <person name="Wilson R.K."/>
            <person name="Wing R.A."/>
            <person name="Wolfner M.F."/>
            <person name="Wong A."/>
            <person name="Wong G.K."/>
            <person name="Wu C.I."/>
            <person name="Wu G."/>
            <person name="Yamamoto D."/>
            <person name="Yang H.P."/>
            <person name="Yang S.P."/>
            <person name="Yorke J.A."/>
            <person name="Yoshida K."/>
            <person name="Zdobnov E."/>
            <person name="Zhang P."/>
            <person name="Zhang Y."/>
            <person name="Zimin A.V."/>
            <person name="Baldwin J."/>
            <person name="Abdouelleil A."/>
            <person name="Abdulkadir J."/>
            <person name="Abebe A."/>
            <person name="Abera B."/>
            <person name="Abreu J."/>
            <person name="Acer S.C."/>
            <person name="Aftuck L."/>
            <person name="Alexander A."/>
            <person name="An P."/>
            <person name="Anderson E."/>
            <person name="Anderson S."/>
            <person name="Arachi H."/>
            <person name="Azer M."/>
            <person name="Bachantsang P."/>
            <person name="Barry A."/>
            <person name="Bayul T."/>
            <person name="Berlin A."/>
            <person name="Bessette D."/>
            <person name="Bloom T."/>
            <person name="Blye J."/>
            <person name="Boguslavskiy L."/>
            <person name="Bonnet C."/>
            <person name="Boukhgalter B."/>
            <person name="Bourzgui I."/>
            <person name="Brown A."/>
            <person name="Cahill P."/>
            <person name="Channer S."/>
            <person name="Cheshatsang Y."/>
            <person name="Chuda L."/>
            <person name="Citroen M."/>
            <person name="Collymore A."/>
            <person name="Cooke P."/>
            <person name="Costello M."/>
            <person name="D'Aco K."/>
            <person name="Daza R."/>
            <person name="De Haan G."/>
            <person name="DeGray S."/>
            <person name="DeMaso C."/>
            <person name="Dhargay N."/>
            <person name="Dooley K."/>
            <person name="Dooley E."/>
            <person name="Doricent M."/>
            <person name="Dorje P."/>
            <person name="Dorjee K."/>
            <person name="Dupes A."/>
            <person name="Elong R."/>
            <person name="Falk J."/>
            <person name="Farina A."/>
            <person name="Faro S."/>
            <person name="Ferguson D."/>
            <person name="Fisher S."/>
            <person name="Foley C.D."/>
            <person name="Franke A."/>
            <person name="Friedrich D."/>
            <person name="Gadbois L."/>
            <person name="Gearin G."/>
            <person name="Gearin C.R."/>
            <person name="Giannoukos G."/>
            <person name="Goode T."/>
            <person name="Graham J."/>
            <person name="Grandbois E."/>
            <person name="Grewal S."/>
            <person name="Gyaltsen K."/>
            <person name="Hafez N."/>
            <person name="Hagos B."/>
            <person name="Hall J."/>
            <person name="Henson C."/>
            <person name="Hollinger A."/>
            <person name="Honan T."/>
            <person name="Huard M.D."/>
            <person name="Hughes L."/>
            <person name="Hurhula B."/>
            <person name="Husby M.E."/>
            <person name="Kamat A."/>
            <person name="Kanga B."/>
            <person name="Kashin S."/>
            <person name="Khazanovich D."/>
            <person name="Kisner P."/>
            <person name="Lance K."/>
            <person name="Lara M."/>
            <person name="Lee W."/>
            <person name="Lennon N."/>
            <person name="Letendre F."/>
            <person name="LeVine R."/>
            <person name="Lipovsky A."/>
            <person name="Liu X."/>
            <person name="Liu J."/>
            <person name="Liu S."/>
            <person name="Lokyitsang T."/>
            <person name="Lokyitsang Y."/>
            <person name="Lubonja R."/>
            <person name="Lui A."/>
            <person name="MacDonald P."/>
            <person name="Magnisalis V."/>
            <person name="Maru K."/>
            <person name="Matthews C."/>
            <person name="McCusker W."/>
            <person name="McDonough S."/>
            <person name="Mehta T."/>
            <person name="Meldrim J."/>
            <person name="Meneus L."/>
            <person name="Mihai O."/>
            <person name="Mihalev A."/>
            <person name="Mihova T."/>
            <person name="Mittelman R."/>
            <person name="Mlenga V."/>
            <person name="Montmayeur A."/>
            <person name="Mulrain L."/>
            <person name="Navidi A."/>
            <person name="Naylor J."/>
            <person name="Negash T."/>
            <person name="Nguyen T."/>
            <person name="Nguyen N."/>
            <person name="Nicol R."/>
            <person name="Norbu C."/>
            <person name="Norbu N."/>
            <person name="Novod N."/>
            <person name="O'Neill B."/>
            <person name="Osman S."/>
            <person name="Markiewicz E."/>
            <person name="Oyono O.L."/>
            <person name="Patti C."/>
            <person name="Phunkhang P."/>
            <person name="Pierre F."/>
            <person name="Priest M."/>
            <person name="Raghuraman S."/>
            <person name="Rege F."/>
            <person name="Reyes R."/>
            <person name="Rise C."/>
            <person name="Rogov P."/>
            <person name="Ross K."/>
            <person name="Ryan E."/>
            <person name="Settipalli S."/>
            <person name="Shea T."/>
            <person name="Sherpa N."/>
            <person name="Shi L."/>
            <person name="Shih D."/>
            <person name="Sparrow T."/>
            <person name="Spaulding J."/>
            <person name="Stalker J."/>
            <person name="Stange-Thomann N."/>
            <person name="Stavropoulos S."/>
            <person name="Stone C."/>
            <person name="Strader C."/>
            <person name="Tesfaye S."/>
            <person name="Thomson T."/>
            <person name="Thoulutsang Y."/>
            <person name="Thoulutsang D."/>
            <person name="Topham K."/>
            <person name="Topping I."/>
            <person name="Tsamla T."/>
            <person name="Vassiliev H."/>
            <person name="Vo A."/>
            <person name="Wangchuk T."/>
            <person name="Wangdi T."/>
            <person name="Weiand M."/>
            <person name="Wilkinson J."/>
            <person name="Wilson A."/>
            <person name="Yadav S."/>
            <person name="Young G."/>
            <person name="Yu Q."/>
            <person name="Zembek L."/>
            <person name="Zhong D."/>
            <person name="Zimmer A."/>
            <person name="Zwirko Z."/>
            <person name="Jaffe D.B."/>
            <person name="Alvarez P."/>
            <person name="Brockman W."/>
            <person name="Butler J."/>
            <person name="Chin C."/>
            <person name="Gnerre S."/>
            <person name="Grabherr M."/>
            <person name="Kleber M."/>
            <person name="Mauceli E."/>
            <person name="MacCallum I."/>
        </authorList>
    </citation>
    <scope>NUCLEOTIDE SEQUENCE [LARGE SCALE GENOMIC DNA]</scope>
    <source>
        <strain evidence="3">Tucson 15287-2541.00</strain>
    </source>
</reference>
<name>B4J140_DROGR</name>
<dbReference type="AlphaFoldDB" id="B4J140"/>
<gene>
    <name evidence="2" type="primary">Dgri\GH14966</name>
    <name evidence="2" type="ORF">Dgri_GH14966</name>
</gene>
<dbReference type="Pfam" id="PF01661">
    <property type="entry name" value="Macro"/>
    <property type="match status" value="1"/>
</dbReference>
<proteinExistence type="predicted"/>
<protein>
    <submittedName>
        <fullName evidence="2">GH14966</fullName>
    </submittedName>
</protein>
<dbReference type="eggNOG" id="ENOG502RXG1">
    <property type="taxonomic scope" value="Eukaryota"/>
</dbReference>
<dbReference type="PANTHER" id="PTHR12521">
    <property type="entry name" value="PROTEIN C6ORF130"/>
    <property type="match status" value="1"/>
</dbReference>
<evidence type="ECO:0000259" key="1">
    <source>
        <dbReference type="PROSITE" id="PS51154"/>
    </source>
</evidence>
<dbReference type="InterPro" id="IPR043472">
    <property type="entry name" value="Macro_dom-like"/>
</dbReference>
<dbReference type="OrthoDB" id="2155246at2759"/>
<evidence type="ECO:0000313" key="3">
    <source>
        <dbReference type="Proteomes" id="UP000001070"/>
    </source>
</evidence>
<accession>B4J140</accession>
<dbReference type="PANTHER" id="PTHR12521:SF0">
    <property type="entry name" value="ADP-RIBOSE GLYCOHYDROLASE OARD1"/>
    <property type="match status" value="1"/>
</dbReference>
<organism evidence="3">
    <name type="scientific">Drosophila grimshawi</name>
    <name type="common">Hawaiian fruit fly</name>
    <name type="synonym">Idiomyia grimshawi</name>
    <dbReference type="NCBI Taxonomy" id="7222"/>
    <lineage>
        <taxon>Eukaryota</taxon>
        <taxon>Metazoa</taxon>
        <taxon>Ecdysozoa</taxon>
        <taxon>Arthropoda</taxon>
        <taxon>Hexapoda</taxon>
        <taxon>Insecta</taxon>
        <taxon>Pterygota</taxon>
        <taxon>Neoptera</taxon>
        <taxon>Endopterygota</taxon>
        <taxon>Diptera</taxon>
        <taxon>Brachycera</taxon>
        <taxon>Muscomorpha</taxon>
        <taxon>Ephydroidea</taxon>
        <taxon>Drosophilidae</taxon>
        <taxon>Drosophila</taxon>
        <taxon>Hawaiian Drosophila</taxon>
    </lineage>
</organism>
<dbReference type="InterPro" id="IPR002589">
    <property type="entry name" value="Macro_dom"/>
</dbReference>
<dbReference type="InterPro" id="IPR050892">
    <property type="entry name" value="ADP-ribose_metab_enzymes"/>
</dbReference>
<dbReference type="OMA" id="IICQVFQ"/>
<dbReference type="EMBL" id="CH916366">
    <property type="protein sequence ID" value="EDV96895.1"/>
    <property type="molecule type" value="Genomic_DNA"/>
</dbReference>
<sequence>MFKISEVNIDLFAAGPEYSLCHCVAADLRMGKGIAVKFRNKFGGLADLQQQNVQPGGVAILQRQQRYIYYLITKQSSWGKPTYQLLHSSLTAMKEHMLKHNVQKLALPRIGCGLDGLNWSKVKDMLIEIFAADDVELLVFNYVAGNTK</sequence>